<keyword evidence="3" id="KW-1185">Reference proteome</keyword>
<evidence type="ECO:0000313" key="3">
    <source>
        <dbReference type="Proteomes" id="UP001239795"/>
    </source>
</evidence>
<name>A0AAI9URM1_9PEZI</name>
<reference evidence="2 3" key="1">
    <citation type="submission" date="2016-10" db="EMBL/GenBank/DDBJ databases">
        <title>The genome sequence of Colletotrichum fioriniae PJ7.</title>
        <authorList>
            <person name="Baroncelli R."/>
        </authorList>
    </citation>
    <scope>NUCLEOTIDE SEQUENCE [LARGE SCALE GENOMIC DNA]</scope>
    <source>
        <strain evidence="2">Col 31</strain>
    </source>
</reference>
<organism evidence="2 3">
    <name type="scientific">Colletotrichum melonis</name>
    <dbReference type="NCBI Taxonomy" id="1209925"/>
    <lineage>
        <taxon>Eukaryota</taxon>
        <taxon>Fungi</taxon>
        <taxon>Dikarya</taxon>
        <taxon>Ascomycota</taxon>
        <taxon>Pezizomycotina</taxon>
        <taxon>Sordariomycetes</taxon>
        <taxon>Hypocreomycetidae</taxon>
        <taxon>Glomerellales</taxon>
        <taxon>Glomerellaceae</taxon>
        <taxon>Colletotrichum</taxon>
        <taxon>Colletotrichum acutatum species complex</taxon>
    </lineage>
</organism>
<feature type="non-terminal residue" evidence="2">
    <location>
        <position position="1"/>
    </location>
</feature>
<sequence>RSLCHEQVGARTVHSALPKLKDSSLLSLPHQAHHLRKTPKTSKRPRPLTLREAVPGLNPPPSPHCCSRSPCSTHRLAISPATSTIAPLAGGQRYLQPAPTVLPPILPKVYFVRLPNNVCCTTQCTFQRTTYCPFDILA</sequence>
<dbReference type="Proteomes" id="UP001239795">
    <property type="component" value="Unassembled WGS sequence"/>
</dbReference>
<feature type="region of interest" description="Disordered" evidence="1">
    <location>
        <begin position="27"/>
        <end position="46"/>
    </location>
</feature>
<feature type="compositionally biased region" description="Basic residues" evidence="1">
    <location>
        <begin position="31"/>
        <end position="46"/>
    </location>
</feature>
<comment type="caution">
    <text evidence="2">The sequence shown here is derived from an EMBL/GenBank/DDBJ whole genome shotgun (WGS) entry which is preliminary data.</text>
</comment>
<dbReference type="AlphaFoldDB" id="A0AAI9URM1"/>
<dbReference type="EMBL" id="MLGG01000007">
    <property type="protein sequence ID" value="KAK1463237.1"/>
    <property type="molecule type" value="Genomic_DNA"/>
</dbReference>
<gene>
    <name evidence="2" type="ORF">CMEL01_13306</name>
</gene>
<accession>A0AAI9URM1</accession>
<protein>
    <submittedName>
        <fullName evidence="2">Uncharacterized protein</fullName>
    </submittedName>
</protein>
<proteinExistence type="predicted"/>
<evidence type="ECO:0000313" key="2">
    <source>
        <dbReference type="EMBL" id="KAK1463237.1"/>
    </source>
</evidence>
<evidence type="ECO:0000256" key="1">
    <source>
        <dbReference type="SAM" id="MobiDB-lite"/>
    </source>
</evidence>